<dbReference type="Proteomes" id="UP000054771">
    <property type="component" value="Unassembled WGS sequence"/>
</dbReference>
<reference evidence="4" key="1">
    <citation type="journal article" date="2016" name="Genome Announc.">
        <title>Draft genome sequences of fungus Aspergillus calidoustus.</title>
        <authorList>
            <person name="Horn F."/>
            <person name="Linde J."/>
            <person name="Mattern D.J."/>
            <person name="Walther G."/>
            <person name="Guthke R."/>
            <person name="Scherlach K."/>
            <person name="Martin K."/>
            <person name="Brakhage A.A."/>
            <person name="Petzke L."/>
            <person name="Valiante V."/>
        </authorList>
    </citation>
    <scope>NUCLEOTIDE SEQUENCE [LARGE SCALE GENOMIC DNA]</scope>
    <source>
        <strain evidence="4">SF006504</strain>
    </source>
</reference>
<keyword evidence="4" id="KW-1185">Reference proteome</keyword>
<feature type="compositionally biased region" description="Polar residues" evidence="1">
    <location>
        <begin position="212"/>
        <end position="227"/>
    </location>
</feature>
<sequence>MKYSIALTFLAFARYGLATERSGPAVTPQDTSPLGARALLEKRDTCEGGGSCIVGQCCGIDGCAMNCCGVDMNGEGVGCNIGATCDYANESVFIGCCMDFLGRGCTGTPTMVTMSTIYGDYTPTNEATTTTTREPTSTSTSTDEPTETETPTLPTATQTSLPTATLTNSDDEDPFETGTDDDTTTTRPTSSADDDDDFSFPSETTTADDSTDNNLTPTLTAETPQPTESDDAATVVHPSLWFIAGLGALLAF</sequence>
<feature type="signal peptide" evidence="2">
    <location>
        <begin position="1"/>
        <end position="18"/>
    </location>
</feature>
<dbReference type="OMA" id="GFIGRCT"/>
<evidence type="ECO:0000256" key="1">
    <source>
        <dbReference type="SAM" id="MobiDB-lite"/>
    </source>
</evidence>
<evidence type="ECO:0000256" key="2">
    <source>
        <dbReference type="SAM" id="SignalP"/>
    </source>
</evidence>
<feature type="region of interest" description="Disordered" evidence="1">
    <location>
        <begin position="120"/>
        <end position="231"/>
    </location>
</feature>
<gene>
    <name evidence="3" type="ORF">ASPCAL05072</name>
</gene>
<feature type="compositionally biased region" description="Low complexity" evidence="1">
    <location>
        <begin position="122"/>
        <end position="167"/>
    </location>
</feature>
<dbReference type="OrthoDB" id="4509553at2759"/>
<dbReference type="EMBL" id="CDMC01000004">
    <property type="protein sequence ID" value="CEL03936.1"/>
    <property type="molecule type" value="Genomic_DNA"/>
</dbReference>
<keyword evidence="2" id="KW-0732">Signal</keyword>
<evidence type="ECO:0008006" key="5">
    <source>
        <dbReference type="Google" id="ProtNLM"/>
    </source>
</evidence>
<evidence type="ECO:0000313" key="3">
    <source>
        <dbReference type="EMBL" id="CEL03936.1"/>
    </source>
</evidence>
<dbReference type="AlphaFoldDB" id="A0A0U5FWL6"/>
<organism evidence="3 4">
    <name type="scientific">Aspergillus calidoustus</name>
    <dbReference type="NCBI Taxonomy" id="454130"/>
    <lineage>
        <taxon>Eukaryota</taxon>
        <taxon>Fungi</taxon>
        <taxon>Dikarya</taxon>
        <taxon>Ascomycota</taxon>
        <taxon>Pezizomycotina</taxon>
        <taxon>Eurotiomycetes</taxon>
        <taxon>Eurotiomycetidae</taxon>
        <taxon>Eurotiales</taxon>
        <taxon>Aspergillaceae</taxon>
        <taxon>Aspergillus</taxon>
        <taxon>Aspergillus subgen. Nidulantes</taxon>
    </lineage>
</organism>
<feature type="chain" id="PRO_5006857363" description="GPI anchored protein" evidence="2">
    <location>
        <begin position="19"/>
        <end position="252"/>
    </location>
</feature>
<name>A0A0U5FWL6_ASPCI</name>
<evidence type="ECO:0000313" key="4">
    <source>
        <dbReference type="Proteomes" id="UP000054771"/>
    </source>
</evidence>
<protein>
    <recommendedName>
        <fullName evidence="5">GPI anchored protein</fullName>
    </recommendedName>
</protein>
<feature type="compositionally biased region" description="Acidic residues" evidence="1">
    <location>
        <begin position="169"/>
        <end position="183"/>
    </location>
</feature>
<proteinExistence type="predicted"/>
<accession>A0A0U5FWL6</accession>
<dbReference type="STRING" id="454130.A0A0U5FWL6"/>